<protein>
    <submittedName>
        <fullName evidence="1">Uncharacterized protein</fullName>
    </submittedName>
</protein>
<organism evidence="1 2">
    <name type="scientific">Pleurodeles waltl</name>
    <name type="common">Iberian ribbed newt</name>
    <dbReference type="NCBI Taxonomy" id="8319"/>
    <lineage>
        <taxon>Eukaryota</taxon>
        <taxon>Metazoa</taxon>
        <taxon>Chordata</taxon>
        <taxon>Craniata</taxon>
        <taxon>Vertebrata</taxon>
        <taxon>Euteleostomi</taxon>
        <taxon>Amphibia</taxon>
        <taxon>Batrachia</taxon>
        <taxon>Caudata</taxon>
        <taxon>Salamandroidea</taxon>
        <taxon>Salamandridae</taxon>
        <taxon>Pleurodelinae</taxon>
        <taxon>Pleurodeles</taxon>
    </lineage>
</organism>
<reference evidence="1" key="1">
    <citation type="journal article" date="2022" name="bioRxiv">
        <title>Sequencing and chromosome-scale assembly of the giantPleurodeles waltlgenome.</title>
        <authorList>
            <person name="Brown T."/>
            <person name="Elewa A."/>
            <person name="Iarovenko S."/>
            <person name="Subramanian E."/>
            <person name="Araus A.J."/>
            <person name="Petzold A."/>
            <person name="Susuki M."/>
            <person name="Suzuki K.-i.T."/>
            <person name="Hayashi T."/>
            <person name="Toyoda A."/>
            <person name="Oliveira C."/>
            <person name="Osipova E."/>
            <person name="Leigh N.D."/>
            <person name="Simon A."/>
            <person name="Yun M.H."/>
        </authorList>
    </citation>
    <scope>NUCLEOTIDE SEQUENCE</scope>
    <source>
        <strain evidence="1">20211129_DDA</strain>
        <tissue evidence="1">Liver</tissue>
    </source>
</reference>
<evidence type="ECO:0000313" key="1">
    <source>
        <dbReference type="EMBL" id="KAJ1095871.1"/>
    </source>
</evidence>
<dbReference type="EMBL" id="JANPWB010000014">
    <property type="protein sequence ID" value="KAJ1095871.1"/>
    <property type="molecule type" value="Genomic_DNA"/>
</dbReference>
<proteinExistence type="predicted"/>
<evidence type="ECO:0000313" key="2">
    <source>
        <dbReference type="Proteomes" id="UP001066276"/>
    </source>
</evidence>
<accession>A0AAV7LWE5</accession>
<dbReference type="AlphaFoldDB" id="A0AAV7LWE5"/>
<name>A0AAV7LWE5_PLEWA</name>
<gene>
    <name evidence="1" type="ORF">NDU88_001021</name>
</gene>
<keyword evidence="2" id="KW-1185">Reference proteome</keyword>
<comment type="caution">
    <text evidence="1">The sequence shown here is derived from an EMBL/GenBank/DDBJ whole genome shotgun (WGS) entry which is preliminary data.</text>
</comment>
<sequence>MTVAVRLAHSFQGVGEGFSEDGVEGVAPVIYKRMNMRTVEPNMCGEHKSLILGRKLTSSLLHEINQGTNTKPLRRGIAREGGRQSTYSQIIELVFNLENRLDTILEDDLE</sequence>
<dbReference type="Proteomes" id="UP001066276">
    <property type="component" value="Chromosome 10"/>
</dbReference>